<sequence>GVNRDGKASYDIEGYHNFCRNNLMSSKPTDAFSETLDEQEKLEFIEVEVT</sequence>
<evidence type="ECO:0000313" key="2">
    <source>
        <dbReference type="Proteomes" id="UP001470230"/>
    </source>
</evidence>
<keyword evidence="2" id="KW-1185">Reference proteome</keyword>
<gene>
    <name evidence="1" type="ORF">M9Y10_004572</name>
</gene>
<reference evidence="1 2" key="1">
    <citation type="submission" date="2024-04" db="EMBL/GenBank/DDBJ databases">
        <title>Tritrichomonas musculus Genome.</title>
        <authorList>
            <person name="Alves-Ferreira E."/>
            <person name="Grigg M."/>
            <person name="Lorenzi H."/>
            <person name="Galac M."/>
        </authorList>
    </citation>
    <scope>NUCLEOTIDE SEQUENCE [LARGE SCALE GENOMIC DNA]</scope>
    <source>
        <strain evidence="1 2">EAF2021</strain>
    </source>
</reference>
<dbReference type="Proteomes" id="UP001470230">
    <property type="component" value="Unassembled WGS sequence"/>
</dbReference>
<name>A0ABR2GNE2_9EUKA</name>
<proteinExistence type="predicted"/>
<comment type="caution">
    <text evidence="1">The sequence shown here is derived from an EMBL/GenBank/DDBJ whole genome shotgun (WGS) entry which is preliminary data.</text>
</comment>
<accession>A0ABR2GNE2</accession>
<feature type="non-terminal residue" evidence="1">
    <location>
        <position position="1"/>
    </location>
</feature>
<protein>
    <submittedName>
        <fullName evidence="1">Uncharacterized protein</fullName>
    </submittedName>
</protein>
<organism evidence="1 2">
    <name type="scientific">Tritrichomonas musculus</name>
    <dbReference type="NCBI Taxonomy" id="1915356"/>
    <lineage>
        <taxon>Eukaryota</taxon>
        <taxon>Metamonada</taxon>
        <taxon>Parabasalia</taxon>
        <taxon>Tritrichomonadida</taxon>
        <taxon>Tritrichomonadidae</taxon>
        <taxon>Tritrichomonas</taxon>
    </lineage>
</organism>
<evidence type="ECO:0000313" key="1">
    <source>
        <dbReference type="EMBL" id="KAK8835468.1"/>
    </source>
</evidence>
<dbReference type="EMBL" id="JAPFFF010000103">
    <property type="protein sequence ID" value="KAK8835468.1"/>
    <property type="molecule type" value="Genomic_DNA"/>
</dbReference>